<dbReference type="AlphaFoldDB" id="A0A1M4TJS7"/>
<dbReference type="Proteomes" id="UP000184404">
    <property type="component" value="Unassembled WGS sequence"/>
</dbReference>
<proteinExistence type="predicted"/>
<dbReference type="EMBL" id="FQUG01000002">
    <property type="protein sequence ID" value="SHE44688.1"/>
    <property type="molecule type" value="Genomic_DNA"/>
</dbReference>
<evidence type="ECO:0000313" key="2">
    <source>
        <dbReference type="EMBL" id="SHE44688.1"/>
    </source>
</evidence>
<organism evidence="2 3">
    <name type="scientific">Schwartzia succinivorans DSM 10502</name>
    <dbReference type="NCBI Taxonomy" id="1123243"/>
    <lineage>
        <taxon>Bacteria</taxon>
        <taxon>Bacillati</taxon>
        <taxon>Bacillota</taxon>
        <taxon>Negativicutes</taxon>
        <taxon>Selenomonadales</taxon>
        <taxon>Selenomonadaceae</taxon>
        <taxon>Schwartzia</taxon>
    </lineage>
</organism>
<evidence type="ECO:0000313" key="3">
    <source>
        <dbReference type="Proteomes" id="UP000184404"/>
    </source>
</evidence>
<feature type="domain" description="Coenzyme F420:L-glutamate ligase-like" evidence="1">
    <location>
        <begin position="11"/>
        <end position="157"/>
    </location>
</feature>
<keyword evidence="3" id="KW-1185">Reference proteome</keyword>
<dbReference type="STRING" id="1123243.SAMN02745190_00504"/>
<accession>A0A1M4TJS7</accession>
<dbReference type="Gene3D" id="3.30.1330.100">
    <property type="entry name" value="CofE-like"/>
    <property type="match status" value="1"/>
</dbReference>
<reference evidence="2 3" key="1">
    <citation type="submission" date="2016-11" db="EMBL/GenBank/DDBJ databases">
        <authorList>
            <person name="Jaros S."/>
            <person name="Januszkiewicz K."/>
            <person name="Wedrychowicz H."/>
        </authorList>
    </citation>
    <scope>NUCLEOTIDE SEQUENCE [LARGE SCALE GENOMIC DNA]</scope>
    <source>
        <strain evidence="2 3">DSM 10502</strain>
    </source>
</reference>
<dbReference type="SUPFAM" id="SSF144010">
    <property type="entry name" value="CofE-like"/>
    <property type="match status" value="1"/>
</dbReference>
<dbReference type="OrthoDB" id="9763290at2"/>
<dbReference type="Pfam" id="PF01996">
    <property type="entry name" value="F420_ligase"/>
    <property type="match status" value="1"/>
</dbReference>
<keyword evidence="2" id="KW-0436">Ligase</keyword>
<sequence>MANCELIPVPTRILTHKDDIVDAIERYTKDKIGPDDAVSVAESVVAVTQGNIIRPEEVELSWPAKFFCHFFKDEGSLASPHGLQILMNSEGTLRVIMSMAVGFAARLVGKAGVFYMLAGEQARLIDDVTGTMPPYDKHVVLGPKNPEDVVKRIKDRIGCFGAAILDANDLKRAFVVAATDGLDKEKVSKALIDNPFGNGSEKTPIVILKNFRQYQAE</sequence>
<dbReference type="GO" id="GO:0016874">
    <property type="term" value="F:ligase activity"/>
    <property type="evidence" value="ECO:0007669"/>
    <property type="project" value="UniProtKB-KW"/>
</dbReference>
<dbReference type="RefSeq" id="WP_072934589.1">
    <property type="nucleotide sequence ID" value="NZ_FQUG01000002.1"/>
</dbReference>
<name>A0A1M4TJS7_9FIRM</name>
<gene>
    <name evidence="2" type="ORF">SAMN02745190_00504</name>
</gene>
<protein>
    <submittedName>
        <fullName evidence="2">F420-0:Gamma-glutamyl ligase</fullName>
    </submittedName>
</protein>
<dbReference type="InterPro" id="IPR002847">
    <property type="entry name" value="F420-0_gamma-glut_ligase-dom"/>
</dbReference>
<evidence type="ECO:0000259" key="1">
    <source>
        <dbReference type="Pfam" id="PF01996"/>
    </source>
</evidence>